<dbReference type="PANTHER" id="PTHR21666:SF289">
    <property type="entry name" value="L-ALA--D-GLU ENDOPEPTIDASE"/>
    <property type="match status" value="1"/>
</dbReference>
<reference evidence="5" key="1">
    <citation type="journal article" date="2019" name="Int. J. Syst. Evol. Microbiol.">
        <title>The Global Catalogue of Microorganisms (GCM) 10K type strain sequencing project: providing services to taxonomists for standard genome sequencing and annotation.</title>
        <authorList>
            <consortium name="The Broad Institute Genomics Platform"/>
            <consortium name="The Broad Institute Genome Sequencing Center for Infectious Disease"/>
            <person name="Wu L."/>
            <person name="Ma J."/>
        </authorList>
    </citation>
    <scope>NUCLEOTIDE SEQUENCE [LARGE SCALE GENOMIC DNA]</scope>
    <source>
        <strain evidence="5">KACC 14249</strain>
    </source>
</reference>
<accession>A0ABW1JIZ6</accession>
<keyword evidence="1 2" id="KW-0732">Signal</keyword>
<dbReference type="CDD" id="cd12797">
    <property type="entry name" value="M23_peptidase"/>
    <property type="match status" value="1"/>
</dbReference>
<dbReference type="PANTHER" id="PTHR21666">
    <property type="entry name" value="PEPTIDASE-RELATED"/>
    <property type="match status" value="1"/>
</dbReference>
<dbReference type="RefSeq" id="WP_345717871.1">
    <property type="nucleotide sequence ID" value="NZ_BAABFP010000007.1"/>
</dbReference>
<protein>
    <submittedName>
        <fullName evidence="4">M23 family metallopeptidase</fullName>
        <ecNumber evidence="4">3.4.24.-</ecNumber>
    </submittedName>
</protein>
<sequence>MVRAMLLAAAAAITGSVSGAPLTAGAPPPAVRVSSWGWPLAPRPAVARPFRAPPTPWSAGHRGVDLTGRVGQPVLAAGAGRVAFAGLVAGRGVVVVSHPGGLRTSYEPVDRRSLVGTPVRVGTPIGVVGAQVGHCVPRTCLHWGLRRGETYLDPLTLVGGGPLVLLPISLR</sequence>
<evidence type="ECO:0000313" key="4">
    <source>
        <dbReference type="EMBL" id="MFC6009356.1"/>
    </source>
</evidence>
<gene>
    <name evidence="4" type="ORF">ACFQDO_19670</name>
</gene>
<organism evidence="4 5">
    <name type="scientific">Angustibacter luteus</name>
    <dbReference type="NCBI Taxonomy" id="658456"/>
    <lineage>
        <taxon>Bacteria</taxon>
        <taxon>Bacillati</taxon>
        <taxon>Actinomycetota</taxon>
        <taxon>Actinomycetes</taxon>
        <taxon>Kineosporiales</taxon>
        <taxon>Kineosporiaceae</taxon>
    </lineage>
</organism>
<evidence type="ECO:0000256" key="1">
    <source>
        <dbReference type="ARBA" id="ARBA00022729"/>
    </source>
</evidence>
<feature type="chain" id="PRO_5046753547" evidence="2">
    <location>
        <begin position="20"/>
        <end position="171"/>
    </location>
</feature>
<dbReference type="InterPro" id="IPR050570">
    <property type="entry name" value="Cell_wall_metabolism_enzyme"/>
</dbReference>
<dbReference type="GO" id="GO:0016787">
    <property type="term" value="F:hydrolase activity"/>
    <property type="evidence" value="ECO:0007669"/>
    <property type="project" value="UniProtKB-KW"/>
</dbReference>
<evidence type="ECO:0000313" key="5">
    <source>
        <dbReference type="Proteomes" id="UP001596189"/>
    </source>
</evidence>
<dbReference type="Proteomes" id="UP001596189">
    <property type="component" value="Unassembled WGS sequence"/>
</dbReference>
<dbReference type="EC" id="3.4.24.-" evidence="4"/>
<dbReference type="SUPFAM" id="SSF51261">
    <property type="entry name" value="Duplicated hybrid motif"/>
    <property type="match status" value="1"/>
</dbReference>
<keyword evidence="5" id="KW-1185">Reference proteome</keyword>
<keyword evidence="4" id="KW-0378">Hydrolase</keyword>
<feature type="signal peptide" evidence="2">
    <location>
        <begin position="1"/>
        <end position="19"/>
    </location>
</feature>
<dbReference type="InterPro" id="IPR011055">
    <property type="entry name" value="Dup_hybrid_motif"/>
</dbReference>
<comment type="caution">
    <text evidence="4">The sequence shown here is derived from an EMBL/GenBank/DDBJ whole genome shotgun (WGS) entry which is preliminary data.</text>
</comment>
<feature type="domain" description="M23ase beta-sheet core" evidence="3">
    <location>
        <begin position="60"/>
        <end position="154"/>
    </location>
</feature>
<proteinExistence type="predicted"/>
<evidence type="ECO:0000256" key="2">
    <source>
        <dbReference type="SAM" id="SignalP"/>
    </source>
</evidence>
<dbReference type="InterPro" id="IPR016047">
    <property type="entry name" value="M23ase_b-sheet_dom"/>
</dbReference>
<name>A0ABW1JIZ6_9ACTN</name>
<dbReference type="Pfam" id="PF01551">
    <property type="entry name" value="Peptidase_M23"/>
    <property type="match status" value="1"/>
</dbReference>
<dbReference type="EMBL" id="JBHSRD010000008">
    <property type="protein sequence ID" value="MFC6009356.1"/>
    <property type="molecule type" value="Genomic_DNA"/>
</dbReference>
<dbReference type="Gene3D" id="2.70.70.10">
    <property type="entry name" value="Glucose Permease (Domain IIA)"/>
    <property type="match status" value="1"/>
</dbReference>
<evidence type="ECO:0000259" key="3">
    <source>
        <dbReference type="Pfam" id="PF01551"/>
    </source>
</evidence>